<feature type="transmembrane region" description="Helical" evidence="1">
    <location>
        <begin position="7"/>
        <end position="26"/>
    </location>
</feature>
<keyword evidence="1" id="KW-0812">Transmembrane</keyword>
<gene>
    <name evidence="2" type="ORF">DFR85_14505</name>
</gene>
<organism evidence="2 3">
    <name type="scientific">Acidianus brierleyi</name>
    <dbReference type="NCBI Taxonomy" id="41673"/>
    <lineage>
        <taxon>Archaea</taxon>
        <taxon>Thermoproteota</taxon>
        <taxon>Thermoprotei</taxon>
        <taxon>Sulfolobales</taxon>
        <taxon>Sulfolobaceae</taxon>
        <taxon>Acidianus</taxon>
    </lineage>
</organism>
<evidence type="ECO:0000313" key="3">
    <source>
        <dbReference type="Proteomes" id="UP000248044"/>
    </source>
</evidence>
<accession>A0A2U9IHY0</accession>
<keyword evidence="1" id="KW-0472">Membrane</keyword>
<dbReference type="AlphaFoldDB" id="A0A2U9IHY0"/>
<keyword evidence="1" id="KW-1133">Transmembrane helix</keyword>
<evidence type="ECO:0000313" key="2">
    <source>
        <dbReference type="EMBL" id="AWR95620.1"/>
    </source>
</evidence>
<reference evidence="2 3" key="1">
    <citation type="submission" date="2018-05" db="EMBL/GenBank/DDBJ databases">
        <title>Complete Genome Sequences of Extremely Thermoacidophilic, Metal-Mobilizing Type-Strain Members of the Archaeal Family Sulfolobaceae: Acidianus brierleyi DSM-1651T, Acidianus sulfidivorans DSM-18786T, Metallosphaera hakonensis DSM-7519T, and Metallosphaera prunae DSM-10039T.</title>
        <authorList>
            <person name="Counts J.A."/>
            <person name="Kelly R.M."/>
        </authorList>
    </citation>
    <scope>NUCLEOTIDE SEQUENCE [LARGE SCALE GENOMIC DNA]</scope>
    <source>
        <strain evidence="2 3">DSM 1651</strain>
    </source>
</reference>
<dbReference type="Proteomes" id="UP000248044">
    <property type="component" value="Chromosome"/>
</dbReference>
<dbReference type="RefSeq" id="WP_110271498.1">
    <property type="nucleotide sequence ID" value="NZ_CP029289.2"/>
</dbReference>
<evidence type="ECO:0000256" key="1">
    <source>
        <dbReference type="SAM" id="Phobius"/>
    </source>
</evidence>
<dbReference type="KEGG" id="abri:DFR85_14505"/>
<proteinExistence type="predicted"/>
<protein>
    <submittedName>
        <fullName evidence="2">Uncharacterized protein</fullName>
    </submittedName>
</protein>
<dbReference type="GeneID" id="36833391"/>
<name>A0A2U9IHY0_9CREN</name>
<keyword evidence="3" id="KW-1185">Reference proteome</keyword>
<sequence>MKSLVKLGLILLIIGVIIGSFDYLNFYEYARSITAFPSDLHQAYLDHNSSITLKYTANGSAVCIYYTNASYLKIVGIPSNALNSTMFIKPFSNSSIRIVSRSYTFVPSYSGNITIINTYSKPIIVNYKLEYLPSNDANFFHLLIGSAVKIFIMGVLFLLSILLIIAGIVLAIVGHFRRK</sequence>
<dbReference type="OrthoDB" id="386335at2157"/>
<dbReference type="EMBL" id="CP029289">
    <property type="protein sequence ID" value="AWR95620.1"/>
    <property type="molecule type" value="Genomic_DNA"/>
</dbReference>
<feature type="transmembrane region" description="Helical" evidence="1">
    <location>
        <begin position="150"/>
        <end position="173"/>
    </location>
</feature>